<sequence length="454" mass="51018">MAVSAGFMAPHPPLIIPEIGKGEQNKIKETVKAYHQAAREIAVLKPETIILISPHNVMYRDYFHIRPEKKLAGDFAQFRAGQVSMEAVCDTDFIKELCEEGKKTGKPWGIQGGGARKLDHGTMVPLYFINQYYQDYKLVSVGLSGLPLSEHYRLGQAIRRTAEVLERKTVIVASGDLSHYLKETGPYGYRKEGPEYDHAVMEVMEKADFGRLLEFPEEFCSKAGECGHRSFTIMAGALDGLQVQPERLSYQGPFGVGYGICTYHVTGKDPKRRFLDQYLQEKRKDDPYVALARNSLECYINTGRHLPIPEDIPREMRDCRAGAFVSIHKSGQLRGCIGTIGPVYENIAREIIENAISAGTRDPRFHPIRPDELPDLTYHVDILGTPERITSIHELDVKKYGVIVSQGRKRGLLLPDLDGVDTPEQQVAIAMQKAGIPIDSQEVTLERFQVIRHE</sequence>
<dbReference type="PANTHER" id="PTHR13016">
    <property type="entry name" value="AMMECR1 HOMOLOG"/>
    <property type="match status" value="1"/>
</dbReference>
<dbReference type="EMBL" id="JAHQCW010000028">
    <property type="protein sequence ID" value="MBU9738011.1"/>
    <property type="molecule type" value="Genomic_DNA"/>
</dbReference>
<dbReference type="GO" id="GO:0016702">
    <property type="term" value="F:oxidoreductase activity, acting on single donors with incorporation of molecular oxygen, incorporation of two atoms of oxygen"/>
    <property type="evidence" value="ECO:0007669"/>
    <property type="project" value="UniProtKB-ARBA"/>
</dbReference>
<dbReference type="SUPFAM" id="SSF53213">
    <property type="entry name" value="LigB-like"/>
    <property type="match status" value="1"/>
</dbReference>
<evidence type="ECO:0000259" key="1">
    <source>
        <dbReference type="PROSITE" id="PS51112"/>
    </source>
</evidence>
<dbReference type="PANTHER" id="PTHR13016:SF0">
    <property type="entry name" value="AMME SYNDROME CANDIDATE GENE 1 PROTEIN"/>
    <property type="match status" value="1"/>
</dbReference>
<dbReference type="PROSITE" id="PS51112">
    <property type="entry name" value="AMMECR1"/>
    <property type="match status" value="1"/>
</dbReference>
<proteinExistence type="predicted"/>
<feature type="domain" description="AMMECR1" evidence="1">
    <location>
        <begin position="283"/>
        <end position="454"/>
    </location>
</feature>
<dbReference type="Gene3D" id="3.40.830.10">
    <property type="entry name" value="LigB-like"/>
    <property type="match status" value="1"/>
</dbReference>
<dbReference type="InterPro" id="IPR027623">
    <property type="entry name" value="AmmeMemoSam_A"/>
</dbReference>
<name>A0A949K159_9FIRM</name>
<dbReference type="GO" id="GO:0008198">
    <property type="term" value="F:ferrous iron binding"/>
    <property type="evidence" value="ECO:0007669"/>
    <property type="project" value="InterPro"/>
</dbReference>
<dbReference type="Pfam" id="PF02900">
    <property type="entry name" value="LigB"/>
    <property type="match status" value="1"/>
</dbReference>
<dbReference type="NCBIfam" id="TIGR00296">
    <property type="entry name" value="TIGR00296 family protein"/>
    <property type="match status" value="1"/>
</dbReference>
<dbReference type="AlphaFoldDB" id="A0A949K159"/>
<protein>
    <submittedName>
        <fullName evidence="2">AmmeMemoRadiSam system protein A</fullName>
    </submittedName>
</protein>
<dbReference type="CDD" id="cd07951">
    <property type="entry name" value="ED_3B_N_AMMECR1"/>
    <property type="match status" value="1"/>
</dbReference>
<dbReference type="InterPro" id="IPR023473">
    <property type="entry name" value="AMMECR1"/>
</dbReference>
<dbReference type="Pfam" id="PF01871">
    <property type="entry name" value="AMMECR1"/>
    <property type="match status" value="1"/>
</dbReference>
<dbReference type="InterPro" id="IPR036071">
    <property type="entry name" value="AMMECR1_dom_sf"/>
</dbReference>
<accession>A0A949K159</accession>
<reference evidence="2" key="1">
    <citation type="submission" date="2021-06" db="EMBL/GenBank/DDBJ databases">
        <title>Description of novel taxa of the family Lachnospiraceae.</title>
        <authorList>
            <person name="Chaplin A.V."/>
            <person name="Sokolova S.R."/>
            <person name="Pikina A.P."/>
            <person name="Korzhanova M."/>
            <person name="Belova V."/>
            <person name="Korostin D."/>
            <person name="Efimov B.A."/>
        </authorList>
    </citation>
    <scope>NUCLEOTIDE SEQUENCE</scope>
    <source>
        <strain evidence="2">ASD5720</strain>
    </source>
</reference>
<dbReference type="RefSeq" id="WP_238722326.1">
    <property type="nucleotide sequence ID" value="NZ_JAHQCW010000028.1"/>
</dbReference>
<evidence type="ECO:0000313" key="2">
    <source>
        <dbReference type="EMBL" id="MBU9738011.1"/>
    </source>
</evidence>
<dbReference type="InterPro" id="IPR004183">
    <property type="entry name" value="Xdiol_dOase_suB"/>
</dbReference>
<keyword evidence="3" id="KW-1185">Reference proteome</keyword>
<dbReference type="NCBIfam" id="TIGR04336">
    <property type="entry name" value="AmmeMemoSam_B"/>
    <property type="match status" value="1"/>
</dbReference>
<dbReference type="InterPro" id="IPR002733">
    <property type="entry name" value="AMMECR1_domain"/>
</dbReference>
<dbReference type="Proteomes" id="UP000712157">
    <property type="component" value="Unassembled WGS sequence"/>
</dbReference>
<dbReference type="NCBIfam" id="TIGR04335">
    <property type="entry name" value="AmmeMemoSam_A"/>
    <property type="match status" value="1"/>
</dbReference>
<organism evidence="2 3">
    <name type="scientific">Diplocloster agilis</name>
    <dbReference type="NCBI Taxonomy" id="2850323"/>
    <lineage>
        <taxon>Bacteria</taxon>
        <taxon>Bacillati</taxon>
        <taxon>Bacillota</taxon>
        <taxon>Clostridia</taxon>
        <taxon>Lachnospirales</taxon>
        <taxon>Lachnospiraceae</taxon>
        <taxon>Diplocloster</taxon>
    </lineage>
</organism>
<comment type="caution">
    <text evidence="2">The sequence shown here is derived from an EMBL/GenBank/DDBJ whole genome shotgun (WGS) entry which is preliminary data.</text>
</comment>
<gene>
    <name evidence="2" type="primary">amrA</name>
    <name evidence="2" type="ORF">KTH89_15815</name>
</gene>
<dbReference type="Gene3D" id="3.30.700.20">
    <property type="entry name" value="Hypothetical protein ph0010, domain 1"/>
    <property type="match status" value="1"/>
</dbReference>
<evidence type="ECO:0000313" key="3">
    <source>
        <dbReference type="Proteomes" id="UP000712157"/>
    </source>
</evidence>
<dbReference type="SUPFAM" id="SSF143447">
    <property type="entry name" value="AMMECR1-like"/>
    <property type="match status" value="1"/>
</dbReference>
<dbReference type="InterPro" id="IPR027485">
    <property type="entry name" value="AMMECR1_N"/>
</dbReference>